<dbReference type="InterPro" id="IPR036265">
    <property type="entry name" value="HIT-like_sf"/>
</dbReference>
<dbReference type="EMBL" id="ALBS01000010">
    <property type="protein sequence ID" value="EJT52979.1"/>
    <property type="molecule type" value="Genomic_DNA"/>
</dbReference>
<feature type="compositionally biased region" description="Polar residues" evidence="1">
    <location>
        <begin position="366"/>
        <end position="386"/>
    </location>
</feature>
<protein>
    <recommendedName>
        <fullName evidence="4">HIT domain-containing protein</fullName>
    </recommendedName>
</protein>
<dbReference type="AlphaFoldDB" id="J8TRU8"/>
<evidence type="ECO:0000313" key="3">
    <source>
        <dbReference type="Proteomes" id="UP000002748"/>
    </source>
</evidence>
<dbReference type="HOGENOM" id="CLU_716084_0_0_1"/>
<organism evidence="2 3">
    <name type="scientific">Trichosporon asahii var. asahii (strain ATCC 90039 / CBS 2479 / JCM 2466 / KCTC 7840 / NBRC 103889/ NCYC 2677 / UAMH 7654)</name>
    <name type="common">Yeast</name>
    <dbReference type="NCBI Taxonomy" id="1186058"/>
    <lineage>
        <taxon>Eukaryota</taxon>
        <taxon>Fungi</taxon>
        <taxon>Dikarya</taxon>
        <taxon>Basidiomycota</taxon>
        <taxon>Agaricomycotina</taxon>
        <taxon>Tremellomycetes</taxon>
        <taxon>Trichosporonales</taxon>
        <taxon>Trichosporonaceae</taxon>
        <taxon>Trichosporon</taxon>
    </lineage>
</organism>
<reference evidence="2 3" key="1">
    <citation type="journal article" date="2012" name="Eukaryot. Cell">
        <title>Draft genome sequence of CBS 2479, the standard type strain of Trichosporon asahii.</title>
        <authorList>
            <person name="Yang R.Y."/>
            <person name="Li H.T."/>
            <person name="Zhu H."/>
            <person name="Zhou G.P."/>
            <person name="Wang M."/>
            <person name="Wang L."/>
        </authorList>
    </citation>
    <scope>NUCLEOTIDE SEQUENCE [LARGE SCALE GENOMIC DNA]</scope>
    <source>
        <strain evidence="3">ATCC 90039 / CBS 2479 / JCM 2466 / KCTC 7840 / NCYC 2677 / UAMH 7654</strain>
    </source>
</reference>
<evidence type="ECO:0008006" key="4">
    <source>
        <dbReference type="Google" id="ProtNLM"/>
    </source>
</evidence>
<dbReference type="SUPFAM" id="SSF54197">
    <property type="entry name" value="HIT-like"/>
    <property type="match status" value="1"/>
</dbReference>
<proteinExistence type="predicted"/>
<dbReference type="GeneID" id="25983807"/>
<dbReference type="Proteomes" id="UP000002748">
    <property type="component" value="Unassembled WGS sequence"/>
</dbReference>
<dbReference type="VEuPathDB" id="FungiDB:A1Q1_00293"/>
<name>J8TRU8_TRIAS</name>
<dbReference type="KEGG" id="tasa:A1Q1_00293"/>
<evidence type="ECO:0000256" key="1">
    <source>
        <dbReference type="SAM" id="MobiDB-lite"/>
    </source>
</evidence>
<gene>
    <name evidence="2" type="ORF">A1Q1_00293</name>
</gene>
<feature type="region of interest" description="Disordered" evidence="1">
    <location>
        <begin position="33"/>
        <end position="54"/>
    </location>
</feature>
<feature type="region of interest" description="Disordered" evidence="1">
    <location>
        <begin position="309"/>
        <end position="386"/>
    </location>
</feature>
<feature type="region of interest" description="Disordered" evidence="1">
    <location>
        <begin position="83"/>
        <end position="102"/>
    </location>
</feature>
<feature type="region of interest" description="Disordered" evidence="1">
    <location>
        <begin position="108"/>
        <end position="128"/>
    </location>
</feature>
<feature type="compositionally biased region" description="Pro residues" evidence="1">
    <location>
        <begin position="117"/>
        <end position="128"/>
    </location>
</feature>
<sequence length="386" mass="41445">MGPQTARSSSGSRVVDGRLAVSTSYHHAPVQYATTRQATSSSSPLLSTRAQARSDNYGPPVMTAVHPGCVLCGIVASAASHSSSMSSAPQSPISPSISLSTPVRAATPDLQRGQRPNGPPIEPYAPPVPPGQSNRVINVGPHQVIYRDDFITVYPAEGKESLCPEGRHLIIILNQHLTNVYDLGPSDIPVLSHMINTAKRLLLRSVAAPNASIAERGLGEKDVRVGFVNGMPADPRSPHPHLHAQAFLGPFDKTLPGSTLWRRNIVFSYMNWWSLEDLRAEIREATSNCRVKSGYDDRFEAPIDKVPDAGASEGFPNAMEPVHDAYADGPGPSTLRRNDSAKSDATVKAGSSKRHEHGEQRAFVSASRTSSMSSNEYEVSINSNSS</sequence>
<dbReference type="OrthoDB" id="3361363at2759"/>
<dbReference type="Gene3D" id="3.30.428.10">
    <property type="entry name" value="HIT-like"/>
    <property type="match status" value="1"/>
</dbReference>
<dbReference type="Pfam" id="PF11969">
    <property type="entry name" value="DcpS_C"/>
    <property type="match status" value="1"/>
</dbReference>
<comment type="caution">
    <text evidence="2">The sequence shown here is derived from an EMBL/GenBank/DDBJ whole genome shotgun (WGS) entry which is preliminary data.</text>
</comment>
<accession>J8TRU8</accession>
<evidence type="ECO:0000313" key="2">
    <source>
        <dbReference type="EMBL" id="EJT52979.1"/>
    </source>
</evidence>
<dbReference type="RefSeq" id="XP_014184466.1">
    <property type="nucleotide sequence ID" value="XM_014328991.1"/>
</dbReference>